<evidence type="ECO:0000313" key="8">
    <source>
        <dbReference type="EMBL" id="SDO84487.1"/>
    </source>
</evidence>
<dbReference type="InterPro" id="IPR008949">
    <property type="entry name" value="Isoprenoid_synthase_dom_sf"/>
</dbReference>
<evidence type="ECO:0000256" key="1">
    <source>
        <dbReference type="ARBA" id="ARBA00001946"/>
    </source>
</evidence>
<protein>
    <submittedName>
        <fullName evidence="8">Farnesyl-diphosphate synthase</fullName>
    </submittedName>
</protein>
<keyword evidence="4" id="KW-0479">Metal-binding</keyword>
<accession>A0A1H0MVQ3</accession>
<dbReference type="AlphaFoldDB" id="A0A1H0MVQ3"/>
<dbReference type="PANTHER" id="PTHR43281:SF1">
    <property type="entry name" value="FARNESYL DIPHOSPHATE SYNTHASE"/>
    <property type="match status" value="1"/>
</dbReference>
<dbReference type="InterPro" id="IPR053378">
    <property type="entry name" value="Prenyl_diphosphate_synthase"/>
</dbReference>
<dbReference type="GO" id="GO:0005737">
    <property type="term" value="C:cytoplasm"/>
    <property type="evidence" value="ECO:0007669"/>
    <property type="project" value="UniProtKB-ARBA"/>
</dbReference>
<dbReference type="NCBIfam" id="NF045485">
    <property type="entry name" value="FPPsyn"/>
    <property type="match status" value="1"/>
</dbReference>
<keyword evidence="5" id="KW-0460">Magnesium</keyword>
<dbReference type="Pfam" id="PF00348">
    <property type="entry name" value="polyprenyl_synt"/>
    <property type="match status" value="1"/>
</dbReference>
<evidence type="ECO:0000256" key="4">
    <source>
        <dbReference type="ARBA" id="ARBA00022723"/>
    </source>
</evidence>
<dbReference type="PROSITE" id="PS00723">
    <property type="entry name" value="POLYPRENYL_SYNTHASE_1"/>
    <property type="match status" value="1"/>
</dbReference>
<dbReference type="GO" id="GO:0046872">
    <property type="term" value="F:metal ion binding"/>
    <property type="evidence" value="ECO:0007669"/>
    <property type="project" value="UniProtKB-KW"/>
</dbReference>
<dbReference type="STRING" id="91360.SAMN05660330_01207"/>
<dbReference type="Proteomes" id="UP000199073">
    <property type="component" value="Unassembled WGS sequence"/>
</dbReference>
<dbReference type="GO" id="GO:0004659">
    <property type="term" value="F:prenyltransferase activity"/>
    <property type="evidence" value="ECO:0007669"/>
    <property type="project" value="InterPro"/>
</dbReference>
<sequence>MEIKTYLSERKQIVDQALQEMMLTPEGPFADHIEAMRYSLFVGGKRVRPILCLAAAEAVGVADQQADLLPVACALECIHTYSLIHDDLPAMDDDDLRRGKPTNHTIFGEAAAILAGDGLLTWAFDLLSDTTQGNIPAETRLAIIKKIATASGPLGMVGGQALDIATENSEYPFSTLQTIHRHKTGALITCSVEVGALGAGASNRQLQQLKTFGDNIGLAFQIVDDLLDETSTTEQLGKAAGADASRGKATYPAYFGIEQTRVKAKEATDRAVQALEEFDHRADPLRSLAEYIFTRSY</sequence>
<evidence type="ECO:0000313" key="9">
    <source>
        <dbReference type="Proteomes" id="UP000199073"/>
    </source>
</evidence>
<dbReference type="PROSITE" id="PS00444">
    <property type="entry name" value="POLYPRENYL_SYNTHASE_2"/>
    <property type="match status" value="1"/>
</dbReference>
<dbReference type="FunFam" id="1.10.600.10:FF:000001">
    <property type="entry name" value="Geranylgeranyl diphosphate synthase"/>
    <property type="match status" value="1"/>
</dbReference>
<evidence type="ECO:0000256" key="7">
    <source>
        <dbReference type="RuleBase" id="RU004466"/>
    </source>
</evidence>
<dbReference type="CDD" id="cd00685">
    <property type="entry name" value="Trans_IPPS_HT"/>
    <property type="match status" value="1"/>
</dbReference>
<dbReference type="OrthoDB" id="9805316at2"/>
<dbReference type="Gene3D" id="1.10.600.10">
    <property type="entry name" value="Farnesyl Diphosphate Synthase"/>
    <property type="match status" value="1"/>
</dbReference>
<comment type="cofactor">
    <cofactor evidence="1">
        <name>Mg(2+)</name>
        <dbReference type="ChEBI" id="CHEBI:18420"/>
    </cofactor>
</comment>
<organism evidence="8 9">
    <name type="scientific">Desulforhopalus singaporensis</name>
    <dbReference type="NCBI Taxonomy" id="91360"/>
    <lineage>
        <taxon>Bacteria</taxon>
        <taxon>Pseudomonadati</taxon>
        <taxon>Thermodesulfobacteriota</taxon>
        <taxon>Desulfobulbia</taxon>
        <taxon>Desulfobulbales</taxon>
        <taxon>Desulfocapsaceae</taxon>
        <taxon>Desulforhopalus</taxon>
    </lineage>
</organism>
<evidence type="ECO:0000256" key="2">
    <source>
        <dbReference type="ARBA" id="ARBA00006706"/>
    </source>
</evidence>
<keyword evidence="3 7" id="KW-0808">Transferase</keyword>
<evidence type="ECO:0000256" key="3">
    <source>
        <dbReference type="ARBA" id="ARBA00022679"/>
    </source>
</evidence>
<comment type="similarity">
    <text evidence="2 7">Belongs to the FPP/GGPP synthase family.</text>
</comment>
<reference evidence="8 9" key="1">
    <citation type="submission" date="2016-10" db="EMBL/GenBank/DDBJ databases">
        <authorList>
            <person name="de Groot N.N."/>
        </authorList>
    </citation>
    <scope>NUCLEOTIDE SEQUENCE [LARGE SCALE GENOMIC DNA]</scope>
    <source>
        <strain evidence="8 9">DSM 12130</strain>
    </source>
</reference>
<name>A0A1H0MVQ3_9BACT</name>
<evidence type="ECO:0000256" key="5">
    <source>
        <dbReference type="ARBA" id="ARBA00022842"/>
    </source>
</evidence>
<dbReference type="InterPro" id="IPR000092">
    <property type="entry name" value="Polyprenyl_synt"/>
</dbReference>
<proteinExistence type="inferred from homology"/>
<dbReference type="EMBL" id="FNJI01000006">
    <property type="protein sequence ID" value="SDO84487.1"/>
    <property type="molecule type" value="Genomic_DNA"/>
</dbReference>
<keyword evidence="9" id="KW-1185">Reference proteome</keyword>
<dbReference type="RefSeq" id="WP_092220780.1">
    <property type="nucleotide sequence ID" value="NZ_FNJI01000006.1"/>
</dbReference>
<dbReference type="SUPFAM" id="SSF48576">
    <property type="entry name" value="Terpenoid synthases"/>
    <property type="match status" value="1"/>
</dbReference>
<dbReference type="SFLD" id="SFLDG01017">
    <property type="entry name" value="Polyprenyl_Transferase_Like"/>
    <property type="match status" value="1"/>
</dbReference>
<dbReference type="GO" id="GO:0016114">
    <property type="term" value="P:terpenoid biosynthetic process"/>
    <property type="evidence" value="ECO:0007669"/>
    <property type="project" value="UniProtKB-ARBA"/>
</dbReference>
<dbReference type="PANTHER" id="PTHR43281">
    <property type="entry name" value="FARNESYL DIPHOSPHATE SYNTHASE"/>
    <property type="match status" value="1"/>
</dbReference>
<evidence type="ECO:0000256" key="6">
    <source>
        <dbReference type="ARBA" id="ARBA00023229"/>
    </source>
</evidence>
<dbReference type="InterPro" id="IPR033749">
    <property type="entry name" value="Polyprenyl_synt_CS"/>
</dbReference>
<dbReference type="SFLD" id="SFLDS00005">
    <property type="entry name" value="Isoprenoid_Synthase_Type_I"/>
    <property type="match status" value="1"/>
</dbReference>
<keyword evidence="6" id="KW-0414">Isoprene biosynthesis</keyword>
<gene>
    <name evidence="8" type="ORF">SAMN05660330_01207</name>
</gene>